<keyword evidence="6" id="KW-0406">Ion transport</keyword>
<dbReference type="PROSITE" id="PS50042">
    <property type="entry name" value="CNMP_BINDING_3"/>
    <property type="match status" value="2"/>
</dbReference>
<evidence type="ECO:0000259" key="14">
    <source>
        <dbReference type="PROSITE" id="PS50042"/>
    </source>
</evidence>
<sequence length="1289" mass="148680">MTKLRHRFNVSQVPDLRSRKDITDKAEKTSKVLHRVFSEDYEKEKNKILDPRGKILHMWNKIFLGACLLSIFVDPLFFYLPIIRKELCIEIAVSLKKVLTLIRSLLDVFYVIHIIIRFHTAYVAPSSRVVGRGELVIDSSKIALSYLRKSFLLDLFAALPIPQASGGNGNFCTFKSLFNVSTNIIFPSAYQIFAWVILPNLEEGAGVVSKKARTGAAYNLLLFMLTGHASGAWWYLLSMERQEDCWKSACNLENPQCQIGFFDCRTVENPHRIEWFKSSNVTSQCDPNNNLFPFGIYSDAVIYNVQGLAFLRKYFYCLWWGLKNLSTLGQSFTTSIDIGENIFVIILVTLGLILLALLIGNMQRYLQSTTIRLEEWKIKRTDTEHWMHHRHLPPDLRQIVRKYDLYKWLSTKGVDEESLVKSLPTDLQRKVKNHLCFDLLRRVPLFNQMDETMLDAICERLKAALCTRGMFLMREGDPVNQMVFIIRGRLDSYTANGGRAGFLDSYLIGPGDFCGEELVTWALDPRSNIPLPSSTRTIKAITEVEAFALVAEDLKFVASQFRRVNSKQLRHKFRFYSHQWRTWAACSIQAAWRRHKEFKRIAELGGSELEMQPPRSFWDRIYDTSQVADLTTIKGNKDEEIHNRKTGKSLRAKVLHRVFSEDFERAKKRILDPGGKIIRKWSSIFFAACLVSLFVDPLFFFLPIARGDVCIDITTPLKVILTIIRSVVDIFYWIHIFVKFHTAYVAPSSRVFGRGELVIEPSKIAERYLHKGFWLDLVAALPLPQMLIWVIDPHLEGWAVIHSKNILWFSILFQYLPRVYLIFPLSSQIEATGIVMQTSWAGAAYNLLLFMLAGHVSGACWYLLSIQRQEDCWHRACNLEKPYCPNKYFDCRNVKDPTRVDWFKSSNVTNQCQPNSELNYQFGIYGDAVSLSVAGSAFMNKYFYCLWWGLKNLSTLGQNLVTTIHVGENIFVTIVAILGLVLFALLIGNMQRFLQSMTKRLEEWRIKRTDTEKWMHYRQLSPQLRQSIRKYDQYKWLATKGVDEQSLIKSLPIDLQRKVKRHLCIDLVRRVPLFDQMDETTLDAICERLKLELCAKGMFLLHEGDPVNQMLFIIRGDLESYTTNGGRTGFFNSSRIGPGDFCCEELLTWALDPHTTIILPSSTRTVKAISEVEAFALTAEDLKFVAAQFRRLHSEQVKHKLRFYSHQWRTWAACFIQAAWHRHKKLKEMAELMAEDPREAQSESFQALCADNQAAGGKRSFKYKQSGSHTFILSSVQKPTDPDFSVDPK</sequence>
<dbReference type="GO" id="GO:0031965">
    <property type="term" value="C:nuclear membrane"/>
    <property type="evidence" value="ECO:0007669"/>
    <property type="project" value="UniProtKB-SubCell"/>
</dbReference>
<feature type="transmembrane region" description="Helical" evidence="13">
    <location>
        <begin position="62"/>
        <end position="80"/>
    </location>
</feature>
<evidence type="ECO:0000256" key="13">
    <source>
        <dbReference type="SAM" id="Phobius"/>
    </source>
</evidence>
<dbReference type="InterPro" id="IPR018490">
    <property type="entry name" value="cNMP-bd_dom_sf"/>
</dbReference>
<feature type="transmembrane region" description="Helical" evidence="13">
    <location>
        <begin position="342"/>
        <end position="362"/>
    </location>
</feature>
<protein>
    <recommendedName>
        <fullName evidence="14">Cyclic nucleotide-binding domain-containing protein</fullName>
    </recommendedName>
</protein>
<dbReference type="CDD" id="cd00038">
    <property type="entry name" value="CAP_ED"/>
    <property type="match status" value="2"/>
</dbReference>
<evidence type="ECO:0000313" key="16">
    <source>
        <dbReference type="Proteomes" id="UP000467840"/>
    </source>
</evidence>
<name>A0A6A6KVT3_HEVBR</name>
<keyword evidence="8" id="KW-0539">Nucleus</keyword>
<comment type="subunit">
    <text evidence="12">Interacts (via N-terminus) with DMI1 (via c-terminus). The Nod factor has no effect on this interaction, implying that the complex is maintained after activation.</text>
</comment>
<feature type="transmembrane region" description="Helical" evidence="13">
    <location>
        <begin position="806"/>
        <end position="823"/>
    </location>
</feature>
<gene>
    <name evidence="15" type="ORF">GH714_014602</name>
</gene>
<dbReference type="InterPro" id="IPR005821">
    <property type="entry name" value="Ion_trans_dom"/>
</dbReference>
<keyword evidence="3" id="KW-0813">Transport</keyword>
<dbReference type="Proteomes" id="UP000467840">
    <property type="component" value="Chromosome 13"/>
</dbReference>
<reference evidence="15 16" key="1">
    <citation type="journal article" date="2020" name="Mol. Plant">
        <title>The Chromosome-Based Rubber Tree Genome Provides New Insights into Spurge Genome Evolution and Rubber Biosynthesis.</title>
        <authorList>
            <person name="Liu J."/>
            <person name="Shi C."/>
            <person name="Shi C.C."/>
            <person name="Li W."/>
            <person name="Zhang Q.J."/>
            <person name="Zhang Y."/>
            <person name="Li K."/>
            <person name="Lu H.F."/>
            <person name="Shi C."/>
            <person name="Zhu S.T."/>
            <person name="Xiao Z.Y."/>
            <person name="Nan H."/>
            <person name="Yue Y."/>
            <person name="Zhu X.G."/>
            <person name="Wu Y."/>
            <person name="Hong X.N."/>
            <person name="Fan G.Y."/>
            <person name="Tong Y."/>
            <person name="Zhang D."/>
            <person name="Mao C.L."/>
            <person name="Liu Y.L."/>
            <person name="Hao S.J."/>
            <person name="Liu W.Q."/>
            <person name="Lv M.Q."/>
            <person name="Zhang H.B."/>
            <person name="Liu Y."/>
            <person name="Hu-Tang G.R."/>
            <person name="Wang J.P."/>
            <person name="Wang J.H."/>
            <person name="Sun Y.H."/>
            <person name="Ni S.B."/>
            <person name="Chen W.B."/>
            <person name="Zhang X.C."/>
            <person name="Jiao Y.N."/>
            <person name="Eichler E.E."/>
            <person name="Li G.H."/>
            <person name="Liu X."/>
            <person name="Gao L.Z."/>
        </authorList>
    </citation>
    <scope>NUCLEOTIDE SEQUENCE [LARGE SCALE GENOMIC DNA]</scope>
    <source>
        <strain evidence="16">cv. GT1</strain>
        <tissue evidence="15">Leaf</tissue>
    </source>
</reference>
<dbReference type="SMART" id="SM00100">
    <property type="entry name" value="cNMP"/>
    <property type="match status" value="2"/>
</dbReference>
<proteinExistence type="inferred from homology"/>
<dbReference type="PANTHER" id="PTHR45651">
    <property type="entry name" value="CYCLIC NUCLEOTIDE-GATED ION CHANNEL 15-RELATED-RELATED"/>
    <property type="match status" value="1"/>
</dbReference>
<evidence type="ECO:0000256" key="10">
    <source>
        <dbReference type="ARBA" id="ARBA00023303"/>
    </source>
</evidence>
<dbReference type="Pfam" id="PF00520">
    <property type="entry name" value="Ion_trans"/>
    <property type="match status" value="2"/>
</dbReference>
<dbReference type="Gene3D" id="1.10.287.70">
    <property type="match status" value="2"/>
</dbReference>
<organism evidence="15 16">
    <name type="scientific">Hevea brasiliensis</name>
    <name type="common">Para rubber tree</name>
    <name type="synonym">Siphonia brasiliensis</name>
    <dbReference type="NCBI Taxonomy" id="3981"/>
    <lineage>
        <taxon>Eukaryota</taxon>
        <taxon>Viridiplantae</taxon>
        <taxon>Streptophyta</taxon>
        <taxon>Embryophyta</taxon>
        <taxon>Tracheophyta</taxon>
        <taxon>Spermatophyta</taxon>
        <taxon>Magnoliopsida</taxon>
        <taxon>eudicotyledons</taxon>
        <taxon>Gunneridae</taxon>
        <taxon>Pentapetalae</taxon>
        <taxon>rosids</taxon>
        <taxon>fabids</taxon>
        <taxon>Malpighiales</taxon>
        <taxon>Euphorbiaceae</taxon>
        <taxon>Crotonoideae</taxon>
        <taxon>Micrandreae</taxon>
        <taxon>Hevea</taxon>
    </lineage>
</organism>
<comment type="function">
    <text evidence="11">Cyclic nucleotide-gated channel involved in the establishment of both rhizobial and mycorrhizal associations. Required for full activation of nuclear-localized Ca(2+) oscillations by Nod and Myc factors. Simultaneous activation of the K(+)-permeable channel DMI1 and the Ca(2+) channel CNGC15 can give rise to sustained Ca(2+) oscillations. May function during fertilization in both female and male gametophytic Ca(2+) signaling.</text>
</comment>
<evidence type="ECO:0000256" key="6">
    <source>
        <dbReference type="ARBA" id="ARBA00023065"/>
    </source>
</evidence>
<keyword evidence="7 13" id="KW-0472">Membrane</keyword>
<feature type="transmembrane region" description="Helical" evidence="13">
    <location>
        <begin position="717"/>
        <end position="738"/>
    </location>
</feature>
<evidence type="ECO:0000256" key="12">
    <source>
        <dbReference type="ARBA" id="ARBA00064416"/>
    </source>
</evidence>
<comment type="caution">
    <text evidence="15">The sequence shown here is derived from an EMBL/GenBank/DDBJ whole genome shotgun (WGS) entry which is preliminary data.</text>
</comment>
<dbReference type="Gene3D" id="1.10.287.630">
    <property type="entry name" value="Helix hairpin bin"/>
    <property type="match status" value="2"/>
</dbReference>
<comment type="similarity">
    <text evidence="2">Belongs to the cyclic nucleotide-gated cation channel (TC 1.A.1.5) family.</text>
</comment>
<feature type="domain" description="Cyclic nucleotide-binding" evidence="14">
    <location>
        <begin position="445"/>
        <end position="527"/>
    </location>
</feature>
<evidence type="ECO:0000256" key="11">
    <source>
        <dbReference type="ARBA" id="ARBA00056117"/>
    </source>
</evidence>
<evidence type="ECO:0000256" key="4">
    <source>
        <dbReference type="ARBA" id="ARBA00022692"/>
    </source>
</evidence>
<evidence type="ECO:0000256" key="2">
    <source>
        <dbReference type="ARBA" id="ARBA00010486"/>
    </source>
</evidence>
<keyword evidence="10" id="KW-0407">Ion channel</keyword>
<evidence type="ECO:0000256" key="8">
    <source>
        <dbReference type="ARBA" id="ARBA00023242"/>
    </source>
</evidence>
<feature type="domain" description="Cyclic nucleotide-binding" evidence="14">
    <location>
        <begin position="1073"/>
        <end position="1183"/>
    </location>
</feature>
<evidence type="ECO:0000256" key="5">
    <source>
        <dbReference type="ARBA" id="ARBA00022989"/>
    </source>
</evidence>
<keyword evidence="4 13" id="KW-0812">Transmembrane</keyword>
<feature type="transmembrane region" description="Helical" evidence="13">
    <location>
        <begin position="218"/>
        <end position="237"/>
    </location>
</feature>
<dbReference type="SUPFAM" id="SSF51206">
    <property type="entry name" value="cAMP-binding domain-like"/>
    <property type="match status" value="2"/>
</dbReference>
<evidence type="ECO:0000256" key="7">
    <source>
        <dbReference type="ARBA" id="ARBA00023136"/>
    </source>
</evidence>
<feature type="transmembrane region" description="Helical" evidence="13">
    <location>
        <begin position="177"/>
        <end position="198"/>
    </location>
</feature>
<evidence type="ECO:0000256" key="9">
    <source>
        <dbReference type="ARBA" id="ARBA00023286"/>
    </source>
</evidence>
<dbReference type="PANTHER" id="PTHR45651:SF12">
    <property type="entry name" value="CYCLIC NUCLEOTIDE-GATED ION CHANNEL 15-RELATED"/>
    <property type="match status" value="1"/>
</dbReference>
<keyword evidence="9" id="KW-1071">Ligand-gated ion channel</keyword>
<feature type="transmembrane region" description="Helical" evidence="13">
    <location>
        <begin position="684"/>
        <end position="705"/>
    </location>
</feature>
<feature type="transmembrane region" description="Helical" evidence="13">
    <location>
        <begin position="301"/>
        <end position="322"/>
    </location>
</feature>
<dbReference type="Gene3D" id="2.60.120.10">
    <property type="entry name" value="Jelly Rolls"/>
    <property type="match status" value="2"/>
</dbReference>
<dbReference type="SUPFAM" id="SSF81324">
    <property type="entry name" value="Voltage-gated potassium channels"/>
    <property type="match status" value="2"/>
</dbReference>
<comment type="subcellular location">
    <subcellularLocation>
        <location evidence="1">Nucleus membrane</location>
        <topology evidence="1">Multi-pass membrane protein</topology>
    </subcellularLocation>
</comment>
<dbReference type="GO" id="GO:0005216">
    <property type="term" value="F:monoatomic ion channel activity"/>
    <property type="evidence" value="ECO:0007669"/>
    <property type="project" value="InterPro"/>
</dbReference>
<dbReference type="FunFam" id="2.60.120.10:FF:000024">
    <property type="entry name" value="Cyclic nucleotide-gated ion channel 1"/>
    <property type="match status" value="2"/>
</dbReference>
<evidence type="ECO:0000256" key="3">
    <source>
        <dbReference type="ARBA" id="ARBA00022448"/>
    </source>
</evidence>
<dbReference type="EMBL" id="JAAGAX010000014">
    <property type="protein sequence ID" value="KAF2292146.1"/>
    <property type="molecule type" value="Genomic_DNA"/>
</dbReference>
<dbReference type="GO" id="GO:0044325">
    <property type="term" value="F:transmembrane transporter binding"/>
    <property type="evidence" value="ECO:0007669"/>
    <property type="project" value="UniProtKB-ARBA"/>
</dbReference>
<dbReference type="InterPro" id="IPR014710">
    <property type="entry name" value="RmlC-like_jellyroll"/>
</dbReference>
<evidence type="ECO:0000256" key="1">
    <source>
        <dbReference type="ARBA" id="ARBA00004232"/>
    </source>
</evidence>
<evidence type="ECO:0000313" key="15">
    <source>
        <dbReference type="EMBL" id="KAF2292146.1"/>
    </source>
</evidence>
<dbReference type="InterPro" id="IPR000595">
    <property type="entry name" value="cNMP-bd_dom"/>
</dbReference>
<feature type="transmembrane region" description="Helical" evidence="13">
    <location>
        <begin position="100"/>
        <end position="118"/>
    </location>
</feature>
<feature type="transmembrane region" description="Helical" evidence="13">
    <location>
        <begin position="970"/>
        <end position="990"/>
    </location>
</feature>
<feature type="transmembrane region" description="Helical" evidence="13">
    <location>
        <begin position="844"/>
        <end position="864"/>
    </location>
</feature>
<keyword evidence="16" id="KW-1185">Reference proteome</keyword>
<accession>A0A6A6KVT3</accession>
<keyword evidence="5 13" id="KW-1133">Transmembrane helix</keyword>